<accession>A0A437QW50</accession>
<dbReference type="InterPro" id="IPR038693">
    <property type="entry name" value="PaaB_sf"/>
</dbReference>
<protein>
    <submittedName>
        <fullName evidence="1">1,2-phenylacetyl-CoA epoxidase subunit B</fullName>
    </submittedName>
</protein>
<evidence type="ECO:0000313" key="1">
    <source>
        <dbReference type="EMBL" id="RVU38738.1"/>
    </source>
</evidence>
<organism evidence="1 2">
    <name type="scientific">Hwanghaeella grinnelliae</name>
    <dbReference type="NCBI Taxonomy" id="2500179"/>
    <lineage>
        <taxon>Bacteria</taxon>
        <taxon>Pseudomonadati</taxon>
        <taxon>Pseudomonadota</taxon>
        <taxon>Alphaproteobacteria</taxon>
        <taxon>Rhodospirillales</taxon>
        <taxon>Rhodospirillaceae</taxon>
        <taxon>Hwanghaeella</taxon>
    </lineage>
</organism>
<keyword evidence="2" id="KW-1185">Reference proteome</keyword>
<dbReference type="OrthoDB" id="8593533at2"/>
<dbReference type="PIRSF" id="PIRSF030200">
    <property type="entry name" value="PaaB"/>
    <property type="match status" value="1"/>
</dbReference>
<dbReference type="AlphaFoldDB" id="A0A437QW50"/>
<evidence type="ECO:0000313" key="2">
    <source>
        <dbReference type="Proteomes" id="UP000287447"/>
    </source>
</evidence>
<sequence>MSKEWPLWEVFTRSKAGMHHRHAGSLRAPDAEMALQNARDVYTRRGEGVSIWVVKSVDITASDPDDKGMLFDPSDDKIYRHPTFYDIPDEVGHM</sequence>
<name>A0A437QW50_9PROT</name>
<dbReference type="Proteomes" id="UP000287447">
    <property type="component" value="Unassembled WGS sequence"/>
</dbReference>
<dbReference type="NCBIfam" id="TIGR02157">
    <property type="entry name" value="PA_CoA_Oxy2"/>
    <property type="match status" value="1"/>
</dbReference>
<reference evidence="2" key="1">
    <citation type="submission" date="2019-01" db="EMBL/GenBank/DDBJ databases">
        <title>Gri0909 isolated from a small marine red alga.</title>
        <authorList>
            <person name="Kim J."/>
            <person name="Jeong S.E."/>
            <person name="Jeon C.O."/>
        </authorList>
    </citation>
    <scope>NUCLEOTIDE SEQUENCE [LARGE SCALE GENOMIC DNA]</scope>
    <source>
        <strain evidence="2">Gri0909</strain>
    </source>
</reference>
<dbReference type="RefSeq" id="WP_127764110.1">
    <property type="nucleotide sequence ID" value="NZ_SADE01000001.1"/>
</dbReference>
<dbReference type="InterPro" id="IPR009359">
    <property type="entry name" value="PaaB"/>
</dbReference>
<gene>
    <name evidence="1" type="ORF">EOI86_05560</name>
</gene>
<comment type="caution">
    <text evidence="1">The sequence shown here is derived from an EMBL/GenBank/DDBJ whole genome shotgun (WGS) entry which is preliminary data.</text>
</comment>
<dbReference type="Gene3D" id="3.10.20.520">
    <property type="entry name" value="Phenylacetic acid degradation B"/>
    <property type="match status" value="1"/>
</dbReference>
<proteinExistence type="predicted"/>
<dbReference type="EMBL" id="SADE01000001">
    <property type="protein sequence ID" value="RVU38738.1"/>
    <property type="molecule type" value="Genomic_DNA"/>
</dbReference>
<dbReference type="Pfam" id="PF06243">
    <property type="entry name" value="PaaB"/>
    <property type="match status" value="1"/>
</dbReference>